<evidence type="ECO:0000256" key="1">
    <source>
        <dbReference type="SAM" id="MobiDB-lite"/>
    </source>
</evidence>
<gene>
    <name evidence="3" type="ORF">EKH79_00380</name>
</gene>
<dbReference type="RefSeq" id="WP_126671809.1">
    <property type="nucleotide sequence ID" value="NZ_RYZR01000001.1"/>
</dbReference>
<comment type="caution">
    <text evidence="3">The sequence shown here is derived from an EMBL/GenBank/DDBJ whole genome shotgun (WGS) entry which is preliminary data.</text>
</comment>
<organism evidence="3 4">
    <name type="scientific">Dyella dinghuensis</name>
    <dbReference type="NCBI Taxonomy" id="1920169"/>
    <lineage>
        <taxon>Bacteria</taxon>
        <taxon>Pseudomonadati</taxon>
        <taxon>Pseudomonadota</taxon>
        <taxon>Gammaproteobacteria</taxon>
        <taxon>Lysobacterales</taxon>
        <taxon>Rhodanobacteraceae</taxon>
        <taxon>Dyella</taxon>
    </lineage>
</organism>
<dbReference type="Proteomes" id="UP000267077">
    <property type="component" value="Unassembled WGS sequence"/>
</dbReference>
<dbReference type="Gene3D" id="1.10.101.10">
    <property type="entry name" value="PGBD-like superfamily/PGBD"/>
    <property type="match status" value="1"/>
</dbReference>
<accession>A0A432LYY4</accession>
<feature type="region of interest" description="Disordered" evidence="1">
    <location>
        <begin position="385"/>
        <end position="412"/>
    </location>
</feature>
<dbReference type="OrthoDB" id="6019510at2"/>
<name>A0A432LYY4_9GAMM</name>
<dbReference type="InterPro" id="IPR036366">
    <property type="entry name" value="PGBDSf"/>
</dbReference>
<reference evidence="3 4" key="1">
    <citation type="submission" date="2018-12" db="EMBL/GenBank/DDBJ databases">
        <title>Dyella dinghuensis sp. nov. DHOA06 and Dyella choica sp. nov. 4M-K27, isolated from forest soil.</title>
        <authorList>
            <person name="Qiu L.-H."/>
            <person name="Gao Z.-H."/>
        </authorList>
    </citation>
    <scope>NUCLEOTIDE SEQUENCE [LARGE SCALE GENOMIC DNA]</scope>
    <source>
        <strain evidence="3 4">DHOA06</strain>
    </source>
</reference>
<dbReference type="Gene3D" id="1.10.530.10">
    <property type="match status" value="1"/>
</dbReference>
<protein>
    <submittedName>
        <fullName evidence="3">Peptidoglycan-binding protein</fullName>
    </submittedName>
</protein>
<evidence type="ECO:0000313" key="4">
    <source>
        <dbReference type="Proteomes" id="UP000267077"/>
    </source>
</evidence>
<dbReference type="InterPro" id="IPR002477">
    <property type="entry name" value="Peptidoglycan-bd-like"/>
</dbReference>
<evidence type="ECO:0000259" key="2">
    <source>
        <dbReference type="Pfam" id="PF01471"/>
    </source>
</evidence>
<dbReference type="InterPro" id="IPR036365">
    <property type="entry name" value="PGBD-like_sf"/>
</dbReference>
<sequence>MSNPFGELIASGEGGYNSYNRGTQGNKIIPANQEVDFARTTIAEIQRRQSLSKSDPDVLFAVGRYQLIPGTLDEAVSKLNIDTSEKFTPEMQDRLFGEGLIREKRPEIYEYVTGVSGATLHDAQKAASKEWASVEDPDTPGHAYAKYERMGNRMSITAAQVADAIDEMKLEYKAGIDKGLSAEGAWQATLSMGPGQFGPIAKGHIQHQRGATSHVLREGDDNPSVGELQTHLRDLGYTDLQGNPLKTDNKFGASTRGAVEAFQRDHGLRSDGVAGDHTLRAIDGQRALLGVVPAFAPALEGRDAGRAKEPNFASSIHASTLQDAMAETNLAQSITKHSSVHDMFEAICQAAANKDMDALCAVGRAYENSPAGQASLAQGAELNRQQAHAQALAEQHAQAQVHHTQQQAGRSR</sequence>
<keyword evidence="4" id="KW-1185">Reference proteome</keyword>
<feature type="domain" description="Peptidoglycan binding-like" evidence="2">
    <location>
        <begin position="222"/>
        <end position="282"/>
    </location>
</feature>
<dbReference type="AlphaFoldDB" id="A0A432LYY4"/>
<proteinExistence type="predicted"/>
<evidence type="ECO:0000313" key="3">
    <source>
        <dbReference type="EMBL" id="RUL67098.1"/>
    </source>
</evidence>
<dbReference type="SUPFAM" id="SSF53955">
    <property type="entry name" value="Lysozyme-like"/>
    <property type="match status" value="1"/>
</dbReference>
<dbReference type="InterPro" id="IPR023346">
    <property type="entry name" value="Lysozyme-like_dom_sf"/>
</dbReference>
<dbReference type="EMBL" id="RYZR01000001">
    <property type="protein sequence ID" value="RUL67098.1"/>
    <property type="molecule type" value="Genomic_DNA"/>
</dbReference>
<dbReference type="Pfam" id="PF01471">
    <property type="entry name" value="PG_binding_1"/>
    <property type="match status" value="1"/>
</dbReference>
<dbReference type="SUPFAM" id="SSF47090">
    <property type="entry name" value="PGBD-like"/>
    <property type="match status" value="1"/>
</dbReference>